<dbReference type="Proteomes" id="UP000184383">
    <property type="component" value="Unassembled WGS sequence"/>
</dbReference>
<accession>A0A1L9RW02</accession>
<evidence type="ECO:0000313" key="6">
    <source>
        <dbReference type="Proteomes" id="UP000184383"/>
    </source>
</evidence>
<dbReference type="InterPro" id="IPR032054">
    <property type="entry name" value="Cdt1_C"/>
</dbReference>
<organism evidence="5 6">
    <name type="scientific">Aspergillus wentii DTO 134E9</name>
    <dbReference type="NCBI Taxonomy" id="1073089"/>
    <lineage>
        <taxon>Eukaryota</taxon>
        <taxon>Fungi</taxon>
        <taxon>Dikarya</taxon>
        <taxon>Ascomycota</taxon>
        <taxon>Pezizomycotina</taxon>
        <taxon>Eurotiomycetes</taxon>
        <taxon>Eurotiomycetidae</taxon>
        <taxon>Eurotiales</taxon>
        <taxon>Aspergillaceae</taxon>
        <taxon>Aspergillus</taxon>
        <taxon>Aspergillus subgen. Cremei</taxon>
    </lineage>
</organism>
<dbReference type="EMBL" id="KV878210">
    <property type="protein sequence ID" value="OJJ39102.1"/>
    <property type="molecule type" value="Genomic_DNA"/>
</dbReference>
<dbReference type="RefSeq" id="XP_040692778.1">
    <property type="nucleotide sequence ID" value="XM_040834554.1"/>
</dbReference>
<feature type="compositionally biased region" description="Polar residues" evidence="3">
    <location>
        <begin position="94"/>
        <end position="109"/>
    </location>
</feature>
<evidence type="ECO:0000256" key="1">
    <source>
        <dbReference type="ARBA" id="ARBA00008356"/>
    </source>
</evidence>
<feature type="compositionally biased region" description="Basic and acidic residues" evidence="3">
    <location>
        <begin position="324"/>
        <end position="338"/>
    </location>
</feature>
<reference evidence="6" key="1">
    <citation type="journal article" date="2017" name="Genome Biol.">
        <title>Comparative genomics reveals high biological diversity and specific adaptations in the industrially and medically important fungal genus Aspergillus.</title>
        <authorList>
            <person name="de Vries R.P."/>
            <person name="Riley R."/>
            <person name="Wiebenga A."/>
            <person name="Aguilar-Osorio G."/>
            <person name="Amillis S."/>
            <person name="Uchima C.A."/>
            <person name="Anderluh G."/>
            <person name="Asadollahi M."/>
            <person name="Askin M."/>
            <person name="Barry K."/>
            <person name="Battaglia E."/>
            <person name="Bayram O."/>
            <person name="Benocci T."/>
            <person name="Braus-Stromeyer S.A."/>
            <person name="Caldana C."/>
            <person name="Canovas D."/>
            <person name="Cerqueira G.C."/>
            <person name="Chen F."/>
            <person name="Chen W."/>
            <person name="Choi C."/>
            <person name="Clum A."/>
            <person name="Dos Santos R.A."/>
            <person name="Damasio A.R."/>
            <person name="Diallinas G."/>
            <person name="Emri T."/>
            <person name="Fekete E."/>
            <person name="Flipphi M."/>
            <person name="Freyberg S."/>
            <person name="Gallo A."/>
            <person name="Gournas C."/>
            <person name="Habgood R."/>
            <person name="Hainaut M."/>
            <person name="Harispe M.L."/>
            <person name="Henrissat B."/>
            <person name="Hilden K.S."/>
            <person name="Hope R."/>
            <person name="Hossain A."/>
            <person name="Karabika E."/>
            <person name="Karaffa L."/>
            <person name="Karanyi Z."/>
            <person name="Krasevec N."/>
            <person name="Kuo A."/>
            <person name="Kusch H."/>
            <person name="LaButti K."/>
            <person name="Lagendijk E.L."/>
            <person name="Lapidus A."/>
            <person name="Levasseur A."/>
            <person name="Lindquist E."/>
            <person name="Lipzen A."/>
            <person name="Logrieco A.F."/>
            <person name="MacCabe A."/>
            <person name="Maekelae M.R."/>
            <person name="Malavazi I."/>
            <person name="Melin P."/>
            <person name="Meyer V."/>
            <person name="Mielnichuk N."/>
            <person name="Miskei M."/>
            <person name="Molnar A.P."/>
            <person name="Mule G."/>
            <person name="Ngan C.Y."/>
            <person name="Orejas M."/>
            <person name="Orosz E."/>
            <person name="Ouedraogo J.P."/>
            <person name="Overkamp K.M."/>
            <person name="Park H.-S."/>
            <person name="Perrone G."/>
            <person name="Piumi F."/>
            <person name="Punt P.J."/>
            <person name="Ram A.F."/>
            <person name="Ramon A."/>
            <person name="Rauscher S."/>
            <person name="Record E."/>
            <person name="Riano-Pachon D.M."/>
            <person name="Robert V."/>
            <person name="Roehrig J."/>
            <person name="Ruller R."/>
            <person name="Salamov A."/>
            <person name="Salih N.S."/>
            <person name="Samson R.A."/>
            <person name="Sandor E."/>
            <person name="Sanguinetti M."/>
            <person name="Schuetze T."/>
            <person name="Sepcic K."/>
            <person name="Shelest E."/>
            <person name="Sherlock G."/>
            <person name="Sophianopoulou V."/>
            <person name="Squina F.M."/>
            <person name="Sun H."/>
            <person name="Susca A."/>
            <person name="Todd R.B."/>
            <person name="Tsang A."/>
            <person name="Unkles S.E."/>
            <person name="van de Wiele N."/>
            <person name="van Rossen-Uffink D."/>
            <person name="Oliveira J.V."/>
            <person name="Vesth T.C."/>
            <person name="Visser J."/>
            <person name="Yu J.-H."/>
            <person name="Zhou M."/>
            <person name="Andersen M.R."/>
            <person name="Archer D.B."/>
            <person name="Baker S.E."/>
            <person name="Benoit I."/>
            <person name="Brakhage A.A."/>
            <person name="Braus G.H."/>
            <person name="Fischer R."/>
            <person name="Frisvad J.C."/>
            <person name="Goldman G.H."/>
            <person name="Houbraken J."/>
            <person name="Oakley B."/>
            <person name="Pocsi I."/>
            <person name="Scazzocchio C."/>
            <person name="Seiboth B."/>
            <person name="vanKuyk P.A."/>
            <person name="Wortman J."/>
            <person name="Dyer P.S."/>
            <person name="Grigoriev I.V."/>
        </authorList>
    </citation>
    <scope>NUCLEOTIDE SEQUENCE [LARGE SCALE GENOMIC DNA]</scope>
    <source>
        <strain evidence="6">DTO 134E9</strain>
    </source>
</reference>
<dbReference type="GeneID" id="63750402"/>
<dbReference type="Gene3D" id="1.10.10.1420">
    <property type="entry name" value="DNA replication factor Cdt1, C-terminal WH domain"/>
    <property type="match status" value="1"/>
</dbReference>
<feature type="region of interest" description="Disordered" evidence="3">
    <location>
        <begin position="68"/>
        <end position="161"/>
    </location>
</feature>
<dbReference type="STRING" id="1073089.A0A1L9RW02"/>
<feature type="region of interest" description="Disordered" evidence="3">
    <location>
        <begin position="1"/>
        <end position="51"/>
    </location>
</feature>
<feature type="compositionally biased region" description="Low complexity" evidence="3">
    <location>
        <begin position="70"/>
        <end position="81"/>
    </location>
</feature>
<sequence>MPRTTRRTPLPRGQGSIQTFARTTKPGITVSSNAKDGIKAPTKTPLLPISPSKKRKLNEIVEQVQSTEKAVGGEVGENQVQKEQEEEEEEAATPSKTLRFSDLSVNSPRSARYAGRSPSKRTQVIHEDSVPVPSTPSKRTAVRKNAPNSKSTPTVTTTSIPRPQSFQDLLNLHLAFSKALTIHFAHNGATTPADLREFLPSIERLWRKRKVVVKDLQRLVWISEQGTQTSGPTFRLANYGLGKICLERVNRDRVDENEMQERFEQTVELLWEKAEESDDGREFIETLGVSLIHESLTPFSSFRKGQQRLQDLKGGIIRMKTEKLKAEKEDDGSTKKPEATTNRRMGLLDRIKNKELRQSKLPPPPSKDMLLRRAAAERVEEVVGIVACLRPVGYVGTGIKAMLAAQRKPFRLETMVQNIQDSMRNPISAQEVEMCLELLARPDVAGQWVNLVAVNEIKSVVLKSSADVSPKEIGAKVDQIKAKWDESAFKLDTSP</sequence>
<feature type="region of interest" description="Disordered" evidence="3">
    <location>
        <begin position="324"/>
        <end position="368"/>
    </location>
</feature>
<protein>
    <recommendedName>
        <fullName evidence="4">DNA replication factor Cdt1 C-terminal domain-containing protein</fullName>
    </recommendedName>
</protein>
<evidence type="ECO:0000259" key="4">
    <source>
        <dbReference type="Pfam" id="PF16679"/>
    </source>
</evidence>
<dbReference type="OrthoDB" id="341730at2759"/>
<keyword evidence="6" id="KW-1185">Reference proteome</keyword>
<dbReference type="Pfam" id="PF26121">
    <property type="entry name" value="HTH_CDT1"/>
    <property type="match status" value="1"/>
</dbReference>
<gene>
    <name evidence="5" type="ORF">ASPWEDRAFT_36826</name>
</gene>
<dbReference type="Pfam" id="PF16679">
    <property type="entry name" value="CDT1_C"/>
    <property type="match status" value="1"/>
</dbReference>
<proteinExistence type="inferred from homology"/>
<feature type="domain" description="DNA replication factor Cdt1 C-terminal" evidence="4">
    <location>
        <begin position="347"/>
        <end position="454"/>
    </location>
</feature>
<evidence type="ECO:0000313" key="5">
    <source>
        <dbReference type="EMBL" id="OJJ39102.1"/>
    </source>
</evidence>
<keyword evidence="2" id="KW-0131">Cell cycle</keyword>
<dbReference type="VEuPathDB" id="FungiDB:ASPWEDRAFT_36826"/>
<dbReference type="AlphaFoldDB" id="A0A1L9RW02"/>
<feature type="compositionally biased region" description="Polar residues" evidence="3">
    <location>
        <begin position="146"/>
        <end position="161"/>
    </location>
</feature>
<name>A0A1L9RW02_ASPWE</name>
<evidence type="ECO:0000256" key="2">
    <source>
        <dbReference type="ARBA" id="ARBA00023306"/>
    </source>
</evidence>
<evidence type="ECO:0000256" key="3">
    <source>
        <dbReference type="SAM" id="MobiDB-lite"/>
    </source>
</evidence>
<feature type="compositionally biased region" description="Basic and acidic residues" evidence="3">
    <location>
        <begin position="346"/>
        <end position="358"/>
    </location>
</feature>
<comment type="similarity">
    <text evidence="1">Belongs to the Cdt1 family.</text>
</comment>
<dbReference type="InterPro" id="IPR038090">
    <property type="entry name" value="Cdt1_C_WH_dom_sf"/>
</dbReference>